<dbReference type="AlphaFoldDB" id="A0AAV8ZFQ0"/>
<dbReference type="PANTHER" id="PTHR46060">
    <property type="entry name" value="MARINER MOS1 TRANSPOSASE-LIKE PROTEIN"/>
    <property type="match status" value="1"/>
</dbReference>
<dbReference type="Proteomes" id="UP001162162">
    <property type="component" value="Unassembled WGS sequence"/>
</dbReference>
<proteinExistence type="predicted"/>
<dbReference type="Pfam" id="PF17906">
    <property type="entry name" value="HTH_48"/>
    <property type="match status" value="1"/>
</dbReference>
<dbReference type="Gene3D" id="1.10.10.1450">
    <property type="match status" value="1"/>
</dbReference>
<name>A0AAV8ZFQ0_9CUCU</name>
<evidence type="ECO:0000259" key="1">
    <source>
        <dbReference type="Pfam" id="PF17906"/>
    </source>
</evidence>
<dbReference type="InterPro" id="IPR041426">
    <property type="entry name" value="Mos1_HTH"/>
</dbReference>
<organism evidence="2 3">
    <name type="scientific">Aromia moschata</name>
    <dbReference type="NCBI Taxonomy" id="1265417"/>
    <lineage>
        <taxon>Eukaryota</taxon>
        <taxon>Metazoa</taxon>
        <taxon>Ecdysozoa</taxon>
        <taxon>Arthropoda</taxon>
        <taxon>Hexapoda</taxon>
        <taxon>Insecta</taxon>
        <taxon>Pterygota</taxon>
        <taxon>Neoptera</taxon>
        <taxon>Endopterygota</taxon>
        <taxon>Coleoptera</taxon>
        <taxon>Polyphaga</taxon>
        <taxon>Cucujiformia</taxon>
        <taxon>Chrysomeloidea</taxon>
        <taxon>Cerambycidae</taxon>
        <taxon>Cerambycinae</taxon>
        <taxon>Callichromatini</taxon>
        <taxon>Aromia</taxon>
    </lineage>
</organism>
<sequence length="175" mass="20052">MEQRVNLKFLVKLRKTCTEVYAMLKEVYGNECLSRTQVFECFKRFKEGRETTKDDPHSGLCEHMAHLKNGRTEKSCVDQHDFGNNRRTYINNLKLIRNVTNSRQWDDFESLEIIKCNSSMNKDNGRIPTSPLFALINKDSYGSVNSGNKFSINSASGSKLVFMGVAEDQNILGRL</sequence>
<keyword evidence="3" id="KW-1185">Reference proteome</keyword>
<accession>A0AAV8ZFQ0</accession>
<evidence type="ECO:0000313" key="2">
    <source>
        <dbReference type="EMBL" id="KAJ8963170.1"/>
    </source>
</evidence>
<reference evidence="2" key="1">
    <citation type="journal article" date="2023" name="Insect Mol. Biol.">
        <title>Genome sequencing provides insights into the evolution of gene families encoding plant cell wall-degrading enzymes in longhorned beetles.</title>
        <authorList>
            <person name="Shin N.R."/>
            <person name="Okamura Y."/>
            <person name="Kirsch R."/>
            <person name="Pauchet Y."/>
        </authorList>
    </citation>
    <scope>NUCLEOTIDE SEQUENCE</scope>
    <source>
        <strain evidence="2">AMC_N1</strain>
    </source>
</reference>
<feature type="domain" description="Mos1 transposase HTH" evidence="1">
    <location>
        <begin position="4"/>
        <end position="48"/>
    </location>
</feature>
<gene>
    <name evidence="2" type="ORF">NQ318_018635</name>
</gene>
<protein>
    <recommendedName>
        <fullName evidence="1">Mos1 transposase HTH domain-containing protein</fullName>
    </recommendedName>
</protein>
<dbReference type="EMBL" id="JAPWTK010000001">
    <property type="protein sequence ID" value="KAJ8963170.1"/>
    <property type="molecule type" value="Genomic_DNA"/>
</dbReference>
<comment type="caution">
    <text evidence="2">The sequence shown here is derived from an EMBL/GenBank/DDBJ whole genome shotgun (WGS) entry which is preliminary data.</text>
</comment>
<dbReference type="PANTHER" id="PTHR46060:SF3">
    <property type="entry name" value="PROTEIN GVQW3"/>
    <property type="match status" value="1"/>
</dbReference>
<evidence type="ECO:0000313" key="3">
    <source>
        <dbReference type="Proteomes" id="UP001162162"/>
    </source>
</evidence>
<dbReference type="InterPro" id="IPR052709">
    <property type="entry name" value="Transposase-MT_Hybrid"/>
</dbReference>